<dbReference type="EMBL" id="JAKJKU010000064">
    <property type="protein sequence ID" value="MCF6774923.1"/>
    <property type="molecule type" value="Genomic_DNA"/>
</dbReference>
<accession>A0ABS9HP85</accession>
<reference evidence="2 3" key="1">
    <citation type="submission" date="2022-01" db="EMBL/GenBank/DDBJ databases">
        <title>Identification and Characterization of Corynebacterium sp.</title>
        <authorList>
            <person name="Luo Q."/>
            <person name="Qu P."/>
            <person name="Chen Q."/>
        </authorList>
    </citation>
    <scope>NUCLEOTIDE SEQUENCE [LARGE SCALE GENOMIC DNA]</scope>
    <source>
        <strain evidence="2 3">MC-12</strain>
    </source>
</reference>
<dbReference type="Pfam" id="PF13976">
    <property type="entry name" value="gag_pre-integrs"/>
    <property type="match status" value="1"/>
</dbReference>
<feature type="domain" description="GAG-pre-integrase" evidence="1">
    <location>
        <begin position="47"/>
        <end position="119"/>
    </location>
</feature>
<sequence>LLSFKDIRSNGYHVETTNEKGIEYLCITNIISGNKCILEKLPAFSSGLYYTYISTIETYAIVNQKFTNHNHFVVWHDRLGHPGSIMMQKIIANSCGHSLKDQKIPQSNDFSCAACSQGKLIIRPSPSKIGTESLTFLERIQGDICGPIHPPCGPFRYFMVLIDASTR</sequence>
<name>A0ABS9HP85_9CORY</name>
<gene>
    <name evidence="2" type="ORF">L3H44_11065</name>
</gene>
<comment type="caution">
    <text evidence="2">The sequence shown here is derived from an EMBL/GenBank/DDBJ whole genome shotgun (WGS) entry which is preliminary data.</text>
</comment>
<keyword evidence="3" id="KW-1185">Reference proteome</keyword>
<dbReference type="Proteomes" id="UP001200604">
    <property type="component" value="Unassembled WGS sequence"/>
</dbReference>
<protein>
    <submittedName>
        <fullName evidence="2">GAG-pre-integrase domain-containing protein</fullName>
    </submittedName>
</protein>
<proteinExistence type="predicted"/>
<feature type="non-terminal residue" evidence="2">
    <location>
        <position position="1"/>
    </location>
</feature>
<evidence type="ECO:0000259" key="1">
    <source>
        <dbReference type="Pfam" id="PF13976"/>
    </source>
</evidence>
<evidence type="ECO:0000313" key="2">
    <source>
        <dbReference type="EMBL" id="MCF6774923.1"/>
    </source>
</evidence>
<evidence type="ECO:0000313" key="3">
    <source>
        <dbReference type="Proteomes" id="UP001200604"/>
    </source>
</evidence>
<organism evidence="2 3">
    <name type="scientific">Corynebacterium parakroppenstedtii</name>
    <dbReference type="NCBI Taxonomy" id="2828363"/>
    <lineage>
        <taxon>Bacteria</taxon>
        <taxon>Bacillati</taxon>
        <taxon>Actinomycetota</taxon>
        <taxon>Actinomycetes</taxon>
        <taxon>Mycobacteriales</taxon>
        <taxon>Corynebacteriaceae</taxon>
        <taxon>Corynebacterium</taxon>
    </lineage>
</organism>
<dbReference type="InterPro" id="IPR025724">
    <property type="entry name" value="GAG-pre-integrase_dom"/>
</dbReference>